<evidence type="ECO:0000256" key="1">
    <source>
        <dbReference type="SAM" id="MobiDB-lite"/>
    </source>
</evidence>
<protein>
    <submittedName>
        <fullName evidence="2">Uncharacterized protein</fullName>
    </submittedName>
</protein>
<keyword evidence="3" id="KW-1185">Reference proteome</keyword>
<feature type="region of interest" description="Disordered" evidence="1">
    <location>
        <begin position="296"/>
        <end position="316"/>
    </location>
</feature>
<feature type="compositionally biased region" description="Polar residues" evidence="1">
    <location>
        <begin position="43"/>
        <end position="55"/>
    </location>
</feature>
<dbReference type="Proteomes" id="UP000696280">
    <property type="component" value="Unassembled WGS sequence"/>
</dbReference>
<name>A0A9N9KKW1_9HELO</name>
<sequence>MFSDAAPKRKLAFTRMIPFINMSPPKSRAPSPPSEAPRAESPTLPSTMKPTQKNGFNRRPVPVAELTIVPYTASEWVKVMEEVKDLYHRKQHKQCSARCIKLLDSIRDPYNVHPLYSITLAFFAASSLEATASPLHNDSPLKLPLFNESLTYYALASSYIAFASLATKPSNIHSTTQGHKSNQSSISSSLRSSVDSIFSQGSTSSSGSSIHDSPYSTDSEGESRNSRCRSPSILVLTPRPLRPKKRVSFNFEETTKTAPTIANENNYKNTDLLSHFPSPPPLATFSPTIIPTTPNYDASAYTSPPSSPSGDTPSLHRYQTHLSSLETQLEYHTTHIKAQIRTVSLIRKARRSNLPDLFPTRPRSGSVNSMTSNSSVSTSTSPHQGYESQTPFQQDLSARIQKIKDGSSRRPRFNPQKYRDLCENVIIEMEQEGWRS</sequence>
<gene>
    <name evidence="2" type="ORF">HYFRA_00007822</name>
</gene>
<feature type="compositionally biased region" description="Low complexity" evidence="1">
    <location>
        <begin position="364"/>
        <end position="381"/>
    </location>
</feature>
<feature type="region of interest" description="Disordered" evidence="1">
    <location>
        <begin position="354"/>
        <end position="394"/>
    </location>
</feature>
<evidence type="ECO:0000313" key="2">
    <source>
        <dbReference type="EMBL" id="CAG8949589.1"/>
    </source>
</evidence>
<dbReference type="AlphaFoldDB" id="A0A9N9KKW1"/>
<comment type="caution">
    <text evidence="2">The sequence shown here is derived from an EMBL/GenBank/DDBJ whole genome shotgun (WGS) entry which is preliminary data.</text>
</comment>
<evidence type="ECO:0000313" key="3">
    <source>
        <dbReference type="Proteomes" id="UP000696280"/>
    </source>
</evidence>
<feature type="region of interest" description="Disordered" evidence="1">
    <location>
        <begin position="197"/>
        <end position="239"/>
    </location>
</feature>
<accession>A0A9N9KKW1</accession>
<organism evidence="2 3">
    <name type="scientific">Hymenoscyphus fraxineus</name>
    <dbReference type="NCBI Taxonomy" id="746836"/>
    <lineage>
        <taxon>Eukaryota</taxon>
        <taxon>Fungi</taxon>
        <taxon>Dikarya</taxon>
        <taxon>Ascomycota</taxon>
        <taxon>Pezizomycotina</taxon>
        <taxon>Leotiomycetes</taxon>
        <taxon>Helotiales</taxon>
        <taxon>Helotiaceae</taxon>
        <taxon>Hymenoscyphus</taxon>
    </lineage>
</organism>
<feature type="compositionally biased region" description="Polar residues" evidence="1">
    <location>
        <begin position="382"/>
        <end position="394"/>
    </location>
</feature>
<dbReference type="EMBL" id="CAJVRL010000014">
    <property type="protein sequence ID" value="CAG8949589.1"/>
    <property type="molecule type" value="Genomic_DNA"/>
</dbReference>
<feature type="region of interest" description="Disordered" evidence="1">
    <location>
        <begin position="22"/>
        <end position="58"/>
    </location>
</feature>
<proteinExistence type="predicted"/>
<reference evidence="2" key="1">
    <citation type="submission" date="2021-07" db="EMBL/GenBank/DDBJ databases">
        <authorList>
            <person name="Durling M."/>
        </authorList>
    </citation>
    <scope>NUCLEOTIDE SEQUENCE</scope>
</reference>
<feature type="compositionally biased region" description="Low complexity" evidence="1">
    <location>
        <begin position="197"/>
        <end position="216"/>
    </location>
</feature>
<dbReference type="OrthoDB" id="3641178at2759"/>